<accession>L7JZ86</accession>
<evidence type="ECO:0000256" key="2">
    <source>
        <dbReference type="SAM" id="SignalP"/>
    </source>
</evidence>
<evidence type="ECO:0000256" key="1">
    <source>
        <dbReference type="SAM" id="MobiDB-lite"/>
    </source>
</evidence>
<dbReference type="InParanoid" id="L7JZ86"/>
<gene>
    <name evidence="3" type="ORF">THOM_0354</name>
</gene>
<organism evidence="3 4">
    <name type="scientific">Trachipleistophora hominis</name>
    <name type="common">Microsporidian parasite</name>
    <dbReference type="NCBI Taxonomy" id="72359"/>
    <lineage>
        <taxon>Eukaryota</taxon>
        <taxon>Fungi</taxon>
        <taxon>Fungi incertae sedis</taxon>
        <taxon>Microsporidia</taxon>
        <taxon>Pleistophoridae</taxon>
        <taxon>Trachipleistophora</taxon>
    </lineage>
</organism>
<protein>
    <submittedName>
        <fullName evidence="3">Uncharacterized protein</fullName>
    </submittedName>
</protein>
<reference evidence="3 4" key="1">
    <citation type="journal article" date="2012" name="PLoS Pathog.">
        <title>The genome of the obligate intracellular parasite Trachipleistophora hominis: new insights into microsporidian genome dynamics and reductive evolution.</title>
        <authorList>
            <person name="Heinz E."/>
            <person name="Williams T.A."/>
            <person name="Nakjang S."/>
            <person name="Noel C.J."/>
            <person name="Swan D.C."/>
            <person name="Goldberg A.V."/>
            <person name="Harris S.R."/>
            <person name="Weinmaier T."/>
            <person name="Markert S."/>
            <person name="Becher D."/>
            <person name="Bernhardt J."/>
            <person name="Dagan T."/>
            <person name="Hacker C."/>
            <person name="Lucocq J.M."/>
            <person name="Schweder T."/>
            <person name="Rattei T."/>
            <person name="Hall N."/>
            <person name="Hirt R.P."/>
            <person name="Embley T.M."/>
        </authorList>
    </citation>
    <scope>NUCLEOTIDE SEQUENCE [LARGE SCALE GENOMIC DNA]</scope>
</reference>
<dbReference type="OMA" id="INECYVD"/>
<feature type="chain" id="PRO_5003979159" evidence="2">
    <location>
        <begin position="33"/>
        <end position="427"/>
    </location>
</feature>
<dbReference type="HOGENOM" id="CLU_604381_0_0_1"/>
<proteinExistence type="predicted"/>
<keyword evidence="4" id="KW-1185">Reference proteome</keyword>
<feature type="region of interest" description="Disordered" evidence="1">
    <location>
        <begin position="381"/>
        <end position="427"/>
    </location>
</feature>
<feature type="signal peptide" evidence="2">
    <location>
        <begin position="1"/>
        <end position="32"/>
    </location>
</feature>
<sequence length="427" mass="48970">VKAMLVKSMSKLLSTFLFTSWILPLCLHWSTAGCMMQIVEAAADSDSSGDEAASFTANIIQTQQGSDDTNLTISDNEEGTMSITATSEDRPIDLISNENDFVEKYRPILANFLVQGEECLRDLTVQLKEVKTFKQAKKISQEICEQLLKEEQESTEEGKQNVKCERLKRKIIKFIFLLSREGSNLQNMTISFFEQIMSDFSDVKGLWVYIEECYVIDSSLTSKLNVFDRQSEGYSKILEALEIARSLNLMRVNIIDGKNLTSELLTKFFSTMRDYVTCLNSKISNIQNDHFARYVRDGHVNDRTESLEDRLNYELSRSHYRGSLKVEKTTKDTLPKRTELRPTKEGVKGFWNPESKEKKSYSSYKSAVQSKKLNPELIKRIEKKSNITNSMSTRPGVDTRVKQRQRCSEINFDSRNSNQQPPMVMSQ</sequence>
<feature type="compositionally biased region" description="Polar residues" evidence="1">
    <location>
        <begin position="411"/>
        <end position="427"/>
    </location>
</feature>
<dbReference type="EMBL" id="JH993832">
    <property type="protein sequence ID" value="ELQ76635.1"/>
    <property type="molecule type" value="Genomic_DNA"/>
</dbReference>
<keyword evidence="2" id="KW-0732">Signal</keyword>
<dbReference type="VEuPathDB" id="MicrosporidiaDB:THOM_0354"/>
<evidence type="ECO:0000313" key="4">
    <source>
        <dbReference type="Proteomes" id="UP000011185"/>
    </source>
</evidence>
<evidence type="ECO:0000313" key="3">
    <source>
        <dbReference type="EMBL" id="ELQ76635.1"/>
    </source>
</evidence>
<dbReference type="AlphaFoldDB" id="L7JZ86"/>
<feature type="non-terminal residue" evidence="3">
    <location>
        <position position="1"/>
    </location>
</feature>
<name>L7JZ86_TRAHO</name>
<dbReference type="Proteomes" id="UP000011185">
    <property type="component" value="Unassembled WGS sequence"/>
</dbReference>